<dbReference type="AlphaFoldDB" id="A0A2A2HPX1"/>
<protein>
    <submittedName>
        <fullName evidence="1">Uncharacterized protein</fullName>
    </submittedName>
</protein>
<dbReference type="Proteomes" id="UP000218164">
    <property type="component" value="Unassembled WGS sequence"/>
</dbReference>
<evidence type="ECO:0000313" key="2">
    <source>
        <dbReference type="Proteomes" id="UP000218164"/>
    </source>
</evidence>
<organism evidence="1 2">
    <name type="scientific">Methanosarcina spelaei</name>
    <dbReference type="NCBI Taxonomy" id="1036679"/>
    <lineage>
        <taxon>Archaea</taxon>
        <taxon>Methanobacteriati</taxon>
        <taxon>Methanobacteriota</taxon>
        <taxon>Stenosarchaea group</taxon>
        <taxon>Methanomicrobia</taxon>
        <taxon>Methanosarcinales</taxon>
        <taxon>Methanosarcinaceae</taxon>
        <taxon>Methanosarcina</taxon>
    </lineage>
</organism>
<comment type="caution">
    <text evidence="1">The sequence shown here is derived from an EMBL/GenBank/DDBJ whole genome shotgun (WGS) entry which is preliminary data.</text>
</comment>
<evidence type="ECO:0000313" key="1">
    <source>
        <dbReference type="EMBL" id="PAV11326.1"/>
    </source>
</evidence>
<keyword evidence="2" id="KW-1185">Reference proteome</keyword>
<proteinExistence type="predicted"/>
<dbReference type="EMBL" id="LMVP01000520">
    <property type="protein sequence ID" value="PAV11326.1"/>
    <property type="molecule type" value="Genomic_DNA"/>
</dbReference>
<dbReference type="OrthoDB" id="372405at2157"/>
<accession>A0A2A2HPX1</accession>
<reference evidence="1 2" key="1">
    <citation type="journal article" date="2017" name="BMC Genomics">
        <title>Genomic analysis of methanogenic archaea reveals a shift towards energy conservation.</title>
        <authorList>
            <person name="Gilmore S.P."/>
            <person name="Henske J.K."/>
            <person name="Sexton J.A."/>
            <person name="Solomon K.V."/>
            <person name="Seppala S."/>
            <person name="Yoo J.I."/>
            <person name="Huyett L.M."/>
            <person name="Pressman A."/>
            <person name="Cogan J.Z."/>
            <person name="Kivenson V."/>
            <person name="Peng X."/>
            <person name="Tan Y."/>
            <person name="Valentine D.L."/>
            <person name="O'Malley M.A."/>
        </authorList>
    </citation>
    <scope>NUCLEOTIDE SEQUENCE [LARGE SCALE GENOMIC DNA]</scope>
    <source>
        <strain evidence="1 2">MC-15</strain>
    </source>
</reference>
<dbReference type="RefSeq" id="WP_095645586.1">
    <property type="nucleotide sequence ID" value="NZ_LMVP01000520.1"/>
</dbReference>
<sequence>MEWNEVMYSPDIPATYTDGINHPQTIADNEFLVNPDEKANFQLFFKYKVPYLLSQTLNTIFIIWVN</sequence>
<name>A0A2A2HPX1_9EURY</name>
<gene>
    <name evidence="1" type="ORF">ASJ81_10490</name>
</gene>